<dbReference type="AlphaFoldDB" id="A0A1L9UA23"/>
<sequence>MLPSASFFLPSLVRPCFISATPGCTRRDFPRSAASHYLADGDISARVYSTTVLVKLPQTPPLNLTWHEQQHLYFIQTLFNLLSSSLDPELKTTTNPSLLYKVRT</sequence>
<protein>
    <submittedName>
        <fullName evidence="1">Uncharacterized protein</fullName>
    </submittedName>
</protein>
<name>A0A1L9UA23_ASPBC</name>
<keyword evidence="2" id="KW-1185">Reference proteome</keyword>
<reference evidence="2" key="1">
    <citation type="journal article" date="2017" name="Genome Biol.">
        <title>Comparative genomics reveals high biological diversity and specific adaptations in the industrially and medically important fungal genus Aspergillus.</title>
        <authorList>
            <person name="de Vries R.P."/>
            <person name="Riley R."/>
            <person name="Wiebenga A."/>
            <person name="Aguilar-Osorio G."/>
            <person name="Amillis S."/>
            <person name="Uchima C.A."/>
            <person name="Anderluh G."/>
            <person name="Asadollahi M."/>
            <person name="Askin M."/>
            <person name="Barry K."/>
            <person name="Battaglia E."/>
            <person name="Bayram O."/>
            <person name="Benocci T."/>
            <person name="Braus-Stromeyer S.A."/>
            <person name="Caldana C."/>
            <person name="Canovas D."/>
            <person name="Cerqueira G.C."/>
            <person name="Chen F."/>
            <person name="Chen W."/>
            <person name="Choi C."/>
            <person name="Clum A."/>
            <person name="Dos Santos R.A."/>
            <person name="Damasio A.R."/>
            <person name="Diallinas G."/>
            <person name="Emri T."/>
            <person name="Fekete E."/>
            <person name="Flipphi M."/>
            <person name="Freyberg S."/>
            <person name="Gallo A."/>
            <person name="Gournas C."/>
            <person name="Habgood R."/>
            <person name="Hainaut M."/>
            <person name="Harispe M.L."/>
            <person name="Henrissat B."/>
            <person name="Hilden K.S."/>
            <person name="Hope R."/>
            <person name="Hossain A."/>
            <person name="Karabika E."/>
            <person name="Karaffa L."/>
            <person name="Karanyi Z."/>
            <person name="Krasevec N."/>
            <person name="Kuo A."/>
            <person name="Kusch H."/>
            <person name="LaButti K."/>
            <person name="Lagendijk E.L."/>
            <person name="Lapidus A."/>
            <person name="Levasseur A."/>
            <person name="Lindquist E."/>
            <person name="Lipzen A."/>
            <person name="Logrieco A.F."/>
            <person name="MacCabe A."/>
            <person name="Maekelae M.R."/>
            <person name="Malavazi I."/>
            <person name="Melin P."/>
            <person name="Meyer V."/>
            <person name="Mielnichuk N."/>
            <person name="Miskei M."/>
            <person name="Molnar A.P."/>
            <person name="Mule G."/>
            <person name="Ngan C.Y."/>
            <person name="Orejas M."/>
            <person name="Orosz E."/>
            <person name="Ouedraogo J.P."/>
            <person name="Overkamp K.M."/>
            <person name="Park H.-S."/>
            <person name="Perrone G."/>
            <person name="Piumi F."/>
            <person name="Punt P.J."/>
            <person name="Ram A.F."/>
            <person name="Ramon A."/>
            <person name="Rauscher S."/>
            <person name="Record E."/>
            <person name="Riano-Pachon D.M."/>
            <person name="Robert V."/>
            <person name="Roehrig J."/>
            <person name="Ruller R."/>
            <person name="Salamov A."/>
            <person name="Salih N.S."/>
            <person name="Samson R.A."/>
            <person name="Sandor E."/>
            <person name="Sanguinetti M."/>
            <person name="Schuetze T."/>
            <person name="Sepcic K."/>
            <person name="Shelest E."/>
            <person name="Sherlock G."/>
            <person name="Sophianopoulou V."/>
            <person name="Squina F.M."/>
            <person name="Sun H."/>
            <person name="Susca A."/>
            <person name="Todd R.B."/>
            <person name="Tsang A."/>
            <person name="Unkles S.E."/>
            <person name="van de Wiele N."/>
            <person name="van Rossen-Uffink D."/>
            <person name="Oliveira J.V."/>
            <person name="Vesth T.C."/>
            <person name="Visser J."/>
            <person name="Yu J.-H."/>
            <person name="Zhou M."/>
            <person name="Andersen M.R."/>
            <person name="Archer D.B."/>
            <person name="Baker S.E."/>
            <person name="Benoit I."/>
            <person name="Brakhage A.A."/>
            <person name="Braus G.H."/>
            <person name="Fischer R."/>
            <person name="Frisvad J.C."/>
            <person name="Goldman G.H."/>
            <person name="Houbraken J."/>
            <person name="Oakley B."/>
            <person name="Pocsi I."/>
            <person name="Scazzocchio C."/>
            <person name="Seiboth B."/>
            <person name="vanKuyk P.A."/>
            <person name="Wortman J."/>
            <person name="Dyer P.S."/>
            <person name="Grigoriev I.V."/>
        </authorList>
    </citation>
    <scope>NUCLEOTIDE SEQUENCE [LARGE SCALE GENOMIC DNA]</scope>
    <source>
        <strain evidence="2">CBS 101740 / IMI 381727 / IBT 21946</strain>
    </source>
</reference>
<gene>
    <name evidence="1" type="ORF">ASPBRDRAFT_46745</name>
</gene>
<dbReference type="EMBL" id="KV878690">
    <property type="protein sequence ID" value="OJJ68539.1"/>
    <property type="molecule type" value="Genomic_DNA"/>
</dbReference>
<dbReference type="RefSeq" id="XP_067475788.1">
    <property type="nucleotide sequence ID" value="XM_067625702.1"/>
</dbReference>
<proteinExistence type="predicted"/>
<evidence type="ECO:0000313" key="2">
    <source>
        <dbReference type="Proteomes" id="UP000184499"/>
    </source>
</evidence>
<dbReference type="GeneID" id="93578190"/>
<organism evidence="1 2">
    <name type="scientific">Aspergillus brasiliensis (strain CBS 101740 / IMI 381727 / IBT 21946)</name>
    <dbReference type="NCBI Taxonomy" id="767769"/>
    <lineage>
        <taxon>Eukaryota</taxon>
        <taxon>Fungi</taxon>
        <taxon>Dikarya</taxon>
        <taxon>Ascomycota</taxon>
        <taxon>Pezizomycotina</taxon>
        <taxon>Eurotiomycetes</taxon>
        <taxon>Eurotiomycetidae</taxon>
        <taxon>Eurotiales</taxon>
        <taxon>Aspergillaceae</taxon>
        <taxon>Aspergillus</taxon>
        <taxon>Aspergillus subgen. Circumdati</taxon>
    </lineage>
</organism>
<accession>A0A1L9UA23</accession>
<evidence type="ECO:0000313" key="1">
    <source>
        <dbReference type="EMBL" id="OJJ68539.1"/>
    </source>
</evidence>
<dbReference type="VEuPathDB" id="FungiDB:ASPBRDRAFT_46745"/>
<dbReference type="Proteomes" id="UP000184499">
    <property type="component" value="Unassembled WGS sequence"/>
</dbReference>